<dbReference type="EMBL" id="BRYB01004092">
    <property type="protein sequence ID" value="GMI25504.1"/>
    <property type="molecule type" value="Genomic_DNA"/>
</dbReference>
<feature type="compositionally biased region" description="Basic and acidic residues" evidence="3">
    <location>
        <begin position="108"/>
        <end position="117"/>
    </location>
</feature>
<evidence type="ECO:0000256" key="1">
    <source>
        <dbReference type="ARBA" id="ARBA00022553"/>
    </source>
</evidence>
<feature type="domain" description="SAP" evidence="4">
    <location>
        <begin position="940"/>
        <end position="974"/>
    </location>
</feature>
<reference evidence="5 6" key="1">
    <citation type="journal article" date="2023" name="Commun. Biol.">
        <title>Genome analysis of Parmales, the sister group of diatoms, reveals the evolutionary specialization of diatoms from phago-mixotrophs to photoautotrophs.</title>
        <authorList>
            <person name="Ban H."/>
            <person name="Sato S."/>
            <person name="Yoshikawa S."/>
            <person name="Yamada K."/>
            <person name="Nakamura Y."/>
            <person name="Ichinomiya M."/>
            <person name="Sato N."/>
            <person name="Blanc-Mathieu R."/>
            <person name="Endo H."/>
            <person name="Kuwata A."/>
            <person name="Ogata H."/>
        </authorList>
    </citation>
    <scope>NUCLEOTIDE SEQUENCE [LARGE SCALE GENOMIC DNA]</scope>
</reference>
<keyword evidence="1" id="KW-0597">Phosphoprotein</keyword>
<dbReference type="PANTHER" id="PTHR46551">
    <property type="entry name" value="SAP DOMAIN-CONTAINING RIBONUCLEOPROTEIN"/>
    <property type="match status" value="1"/>
</dbReference>
<dbReference type="InterPro" id="IPR052240">
    <property type="entry name" value="SAP_domain_ribonucleoprotein"/>
</dbReference>
<dbReference type="Pfam" id="PF02037">
    <property type="entry name" value="SAP"/>
    <property type="match status" value="4"/>
</dbReference>
<dbReference type="Proteomes" id="UP001165060">
    <property type="component" value="Unassembled WGS sequence"/>
</dbReference>
<feature type="region of interest" description="Disordered" evidence="3">
    <location>
        <begin position="906"/>
        <end position="932"/>
    </location>
</feature>
<dbReference type="SUPFAM" id="SSF68906">
    <property type="entry name" value="SAP domain"/>
    <property type="match status" value="4"/>
</dbReference>
<evidence type="ECO:0000259" key="4">
    <source>
        <dbReference type="PROSITE" id="PS50800"/>
    </source>
</evidence>
<dbReference type="SMART" id="SM00513">
    <property type="entry name" value="SAP"/>
    <property type="match status" value="4"/>
</dbReference>
<sequence>YETSSTASLPEPLLNAIREKRRTASAMYFTKASLPTPMKKAIKTSAADVPRPMFSKPATSLATPVKKAIRNAAPNKAMYAAPPKVLETPVKRAIVALRRRQSLGLKKVQKEAEKEAEKEEPEAQAQEEVASPAPTPATPAAVPKMALPTPIRMSINARLAKTPVRAKTPAAAAATNNLPALLLEAIKSRSLRDYAGVAMTPAPTSKSAVDFVSDRLVVESYARELTGTFEVDKPVAVECALDSYLANAATAAAPAKQVVLNETDEPAAPELLRALPTPVRQSIRDFKKSEAFAASTPAAAAAMTPPPTPNYSEDLFAMFEQRPEDVELIDKYAKDFTAKAGVEEGAAYGYALDAYLEGVSEFWANVEAEAETAAPAEEAAEEEDEASWASPNASAQKEEMDLSSPAADDAMEDDEENFAASFCELLTNTAVTNVEEQQRNEIVKRRDTIVEDMGDSLSTLFKSAKKAKQTPSKKVRTSFAADMTQSLNDLFLLKEEIETGAATAPTPGAPAVPPLAPNSLVAAAAAIPLPKSAVKPAAKRMSIAADMAESLCGLFAEPVASAKKSAKKASKRLSLAADMGDSLDVLFAEPAATPAAQQLTDKLQELLFKEEAPANGEEVATCLVELIQTTAGIVAEDESAAASEKSAARSAKKRRERTVRRTSLAPDIGNSLNRMFNVDNREKKGKSRRQSLAADMGEVMGDMFYEKEAADVVEFLNEVEAVTEIVGEGAEEGAKDSSFSLAVAVDAILDVQPADVQAVEEAEAAAEKEQEEEQEEEEEMVAEEEVVEKEAEAAPAAMEVVEAAAEEVAEKEVVEEAAPMEVVEEAAPAAEEVEEKEVVEEAAPMEVEAPVEAPAEPVAAELEAEEEEEAVDYSSLKVAELRKLCEERGMDTKGVKAVLVKRLEEGPAAAASPKRKIEEVEDAAAEEPAAKKLEVETPNFAAMKVAELRKECEARDLDSKGVKAVLVKRLEAYDPSAAPAAESSEEEEEQEEEEGGEEDVPDFAAMKVAELRKECEARGIDSKGVKAVLVKRLEAHDPSAAPAAESSEEEEEEQEEEGGEEDVPDFAAMKVAELRKECEARDLDTKGVKAVLIKRLQEAVA</sequence>
<dbReference type="PROSITE" id="PS50800">
    <property type="entry name" value="SAP"/>
    <property type="match status" value="4"/>
</dbReference>
<evidence type="ECO:0000313" key="5">
    <source>
        <dbReference type="EMBL" id="GMI25504.1"/>
    </source>
</evidence>
<keyword evidence="6" id="KW-1185">Reference proteome</keyword>
<feature type="compositionally biased region" description="Basic residues" evidence="3">
    <location>
        <begin position="650"/>
        <end position="660"/>
    </location>
</feature>
<feature type="domain" description="SAP" evidence="4">
    <location>
        <begin position="873"/>
        <end position="907"/>
    </location>
</feature>
<feature type="region of interest" description="Disordered" evidence="3">
    <location>
        <begin position="973"/>
        <end position="1007"/>
    </location>
</feature>
<organism evidence="5 6">
    <name type="scientific">Tetraparma gracilis</name>
    <dbReference type="NCBI Taxonomy" id="2962635"/>
    <lineage>
        <taxon>Eukaryota</taxon>
        <taxon>Sar</taxon>
        <taxon>Stramenopiles</taxon>
        <taxon>Ochrophyta</taxon>
        <taxon>Bolidophyceae</taxon>
        <taxon>Parmales</taxon>
        <taxon>Triparmaceae</taxon>
        <taxon>Tetraparma</taxon>
    </lineage>
</organism>
<feature type="region of interest" description="Disordered" evidence="3">
    <location>
        <begin position="1036"/>
        <end position="1065"/>
    </location>
</feature>
<evidence type="ECO:0000256" key="2">
    <source>
        <dbReference type="ARBA" id="ARBA00046328"/>
    </source>
</evidence>
<feature type="region of interest" description="Disordered" evidence="3">
    <location>
        <begin position="758"/>
        <end position="782"/>
    </location>
</feature>
<dbReference type="PANTHER" id="PTHR46551:SF1">
    <property type="entry name" value="SAP DOMAIN-CONTAINING RIBONUCLEOPROTEIN"/>
    <property type="match status" value="1"/>
</dbReference>
<feature type="compositionally biased region" description="Acidic residues" evidence="3">
    <location>
        <begin position="1046"/>
        <end position="1064"/>
    </location>
</feature>
<feature type="region of interest" description="Disordered" evidence="3">
    <location>
        <begin position="106"/>
        <end position="142"/>
    </location>
</feature>
<feature type="region of interest" description="Disordered" evidence="3">
    <location>
        <begin position="638"/>
        <end position="660"/>
    </location>
</feature>
<dbReference type="InterPro" id="IPR036361">
    <property type="entry name" value="SAP_dom_sf"/>
</dbReference>
<dbReference type="Gene3D" id="1.10.720.30">
    <property type="entry name" value="SAP domain"/>
    <property type="match status" value="4"/>
</dbReference>
<evidence type="ECO:0000256" key="3">
    <source>
        <dbReference type="SAM" id="MobiDB-lite"/>
    </source>
</evidence>
<feature type="domain" description="SAP" evidence="4">
    <location>
        <begin position="1066"/>
        <end position="1100"/>
    </location>
</feature>
<feature type="compositionally biased region" description="Acidic residues" evidence="3">
    <location>
        <begin position="983"/>
        <end position="1001"/>
    </location>
</feature>
<accession>A0ABQ6MGB6</accession>
<evidence type="ECO:0000313" key="6">
    <source>
        <dbReference type="Proteomes" id="UP001165060"/>
    </source>
</evidence>
<feature type="region of interest" description="Disordered" evidence="3">
    <location>
        <begin position="369"/>
        <end position="412"/>
    </location>
</feature>
<feature type="compositionally biased region" description="Low complexity" evidence="3">
    <location>
        <begin position="640"/>
        <end position="649"/>
    </location>
</feature>
<feature type="domain" description="SAP" evidence="4">
    <location>
        <begin position="1003"/>
        <end position="1037"/>
    </location>
</feature>
<feature type="non-terminal residue" evidence="5">
    <location>
        <position position="1"/>
    </location>
</feature>
<feature type="compositionally biased region" description="Low complexity" evidence="3">
    <location>
        <begin position="123"/>
        <end position="142"/>
    </location>
</feature>
<dbReference type="InterPro" id="IPR003034">
    <property type="entry name" value="SAP_dom"/>
</dbReference>
<comment type="caution">
    <text evidence="5">The sequence shown here is derived from an EMBL/GenBank/DDBJ whole genome shotgun (WGS) entry which is preliminary data.</text>
</comment>
<proteinExistence type="inferred from homology"/>
<protein>
    <recommendedName>
        <fullName evidence="4">SAP domain-containing protein</fullName>
    </recommendedName>
</protein>
<gene>
    <name evidence="5" type="ORF">TeGR_g8649</name>
</gene>
<name>A0ABQ6MGB6_9STRA</name>
<comment type="similarity">
    <text evidence="2">Belongs to the SAP domain-containing ribonucleoprotein family.</text>
</comment>